<evidence type="ECO:0000256" key="2">
    <source>
        <dbReference type="RuleBase" id="RU003876"/>
    </source>
</evidence>
<feature type="compositionally biased region" description="Basic and acidic residues" evidence="3">
    <location>
        <begin position="147"/>
        <end position="156"/>
    </location>
</feature>
<evidence type="ECO:0000256" key="1">
    <source>
        <dbReference type="ARBA" id="ARBA00009947"/>
    </source>
</evidence>
<organism evidence="4 5">
    <name type="scientific">Orchesella dallaii</name>
    <dbReference type="NCBI Taxonomy" id="48710"/>
    <lineage>
        <taxon>Eukaryota</taxon>
        <taxon>Metazoa</taxon>
        <taxon>Ecdysozoa</taxon>
        <taxon>Arthropoda</taxon>
        <taxon>Hexapoda</taxon>
        <taxon>Collembola</taxon>
        <taxon>Entomobryomorpha</taxon>
        <taxon>Entomobryoidea</taxon>
        <taxon>Orchesellidae</taxon>
        <taxon>Orchesellinae</taxon>
        <taxon>Orchesella</taxon>
    </lineage>
</organism>
<dbReference type="Gene3D" id="1.20.5.1500">
    <property type="match status" value="1"/>
</dbReference>
<feature type="region of interest" description="Disordered" evidence="3">
    <location>
        <begin position="141"/>
        <end position="173"/>
    </location>
</feature>
<dbReference type="EMBL" id="CAXLJM020000007">
    <property type="protein sequence ID" value="CAL8072252.1"/>
    <property type="molecule type" value="Genomic_DNA"/>
</dbReference>
<name>A0ABP1PNT3_9HEXA</name>
<dbReference type="PANTHER" id="PTHR11875">
    <property type="entry name" value="TESTIS-SPECIFIC Y-ENCODED PROTEIN"/>
    <property type="match status" value="1"/>
</dbReference>
<proteinExistence type="inferred from homology"/>
<dbReference type="Gene3D" id="3.30.1120.90">
    <property type="entry name" value="Nucleosome assembly protein"/>
    <property type="match status" value="1"/>
</dbReference>
<dbReference type="InterPro" id="IPR002164">
    <property type="entry name" value="NAP_family"/>
</dbReference>
<gene>
    <name evidence="4" type="ORF">ODALV1_LOCUS2080</name>
</gene>
<dbReference type="Pfam" id="PF00956">
    <property type="entry name" value="NAP"/>
    <property type="match status" value="1"/>
</dbReference>
<feature type="region of interest" description="Disordered" evidence="3">
    <location>
        <begin position="1"/>
        <end position="26"/>
    </location>
</feature>
<dbReference type="InterPro" id="IPR037231">
    <property type="entry name" value="NAP-like_sf"/>
</dbReference>
<comment type="similarity">
    <text evidence="1 2">Belongs to the nucleosome assembly protein (NAP) family.</text>
</comment>
<protein>
    <recommendedName>
        <fullName evidence="6">Nucleosome assembly protein 1-like 1</fullName>
    </recommendedName>
</protein>
<evidence type="ECO:0000313" key="4">
    <source>
        <dbReference type="EMBL" id="CAL8072252.1"/>
    </source>
</evidence>
<feature type="compositionally biased region" description="Acidic residues" evidence="3">
    <location>
        <begin position="358"/>
        <end position="383"/>
    </location>
</feature>
<dbReference type="Proteomes" id="UP001642540">
    <property type="component" value="Unassembled WGS sequence"/>
</dbReference>
<feature type="region of interest" description="Disordered" evidence="3">
    <location>
        <begin position="357"/>
        <end position="400"/>
    </location>
</feature>
<comment type="caution">
    <text evidence="4">The sequence shown here is derived from an EMBL/GenBank/DDBJ whole genome shotgun (WGS) entry which is preliminary data.</text>
</comment>
<keyword evidence="5" id="KW-1185">Reference proteome</keyword>
<sequence>MKIKGRKSRSHESLKMSTPVDNVPTGDQVGIAVQDEVKAEEVIIKGVQGDVPQTQKPLWNLKFGESEIIIPDSPPEVERRVKALKKLQVELTDIERKFFQEVHELETKYAPLYNKFYERRHAITTGKYEPTDEECEAIWETESESESEVKKKEESKLGAVGGAEEKADPSAKAVDPVSGVPEFWLHVLRNVDRLSEMVHDADELVLKHLTDITMEVTNEPMGFKLLFHFSPNEYFSNSVLIKSYEMKCEVDPRDPFGFEGPEIINCTGCTIDWKEGKNVTIRAVQKKQRHKKSGTLRFVNKEESVPSFFTFFAPPQLPKEGTDDDDVRMEMTGDFEIGQYIRERIIPRAVLYYTGEALDYDTTDQDDDDDDDDDDEEEEDDDADSHSRTTAEDEEDGNEA</sequence>
<evidence type="ECO:0000256" key="3">
    <source>
        <dbReference type="SAM" id="MobiDB-lite"/>
    </source>
</evidence>
<evidence type="ECO:0000313" key="5">
    <source>
        <dbReference type="Proteomes" id="UP001642540"/>
    </source>
</evidence>
<accession>A0ABP1PNT3</accession>
<reference evidence="4 5" key="1">
    <citation type="submission" date="2024-08" db="EMBL/GenBank/DDBJ databases">
        <authorList>
            <person name="Cucini C."/>
            <person name="Frati F."/>
        </authorList>
    </citation>
    <scope>NUCLEOTIDE SEQUENCE [LARGE SCALE GENOMIC DNA]</scope>
</reference>
<evidence type="ECO:0008006" key="6">
    <source>
        <dbReference type="Google" id="ProtNLM"/>
    </source>
</evidence>
<dbReference type="SUPFAM" id="SSF143113">
    <property type="entry name" value="NAP-like"/>
    <property type="match status" value="1"/>
</dbReference>